<keyword evidence="1" id="KW-0472">Membrane</keyword>
<dbReference type="Proteomes" id="UP000321580">
    <property type="component" value="Unassembled WGS sequence"/>
</dbReference>
<dbReference type="RefSeq" id="WP_147169425.1">
    <property type="nucleotide sequence ID" value="NZ_VOOR01000071.1"/>
</dbReference>
<keyword evidence="1" id="KW-0812">Transmembrane</keyword>
<keyword evidence="1" id="KW-1133">Transmembrane helix</keyword>
<protein>
    <recommendedName>
        <fullName evidence="4">PorT family protein</fullName>
    </recommendedName>
</protein>
<dbReference type="AlphaFoldDB" id="A0A5C6RG50"/>
<feature type="transmembrane region" description="Helical" evidence="1">
    <location>
        <begin position="41"/>
        <end position="59"/>
    </location>
</feature>
<comment type="caution">
    <text evidence="2">The sequence shown here is derived from an EMBL/GenBank/DDBJ whole genome shotgun (WGS) entry which is preliminary data.</text>
</comment>
<dbReference type="OrthoDB" id="5377264at2"/>
<evidence type="ECO:0000256" key="1">
    <source>
        <dbReference type="SAM" id="Phobius"/>
    </source>
</evidence>
<organism evidence="2 3">
    <name type="scientific">Phaeodactylibacter luteus</name>
    <dbReference type="NCBI Taxonomy" id="1564516"/>
    <lineage>
        <taxon>Bacteria</taxon>
        <taxon>Pseudomonadati</taxon>
        <taxon>Bacteroidota</taxon>
        <taxon>Saprospiria</taxon>
        <taxon>Saprospirales</taxon>
        <taxon>Haliscomenobacteraceae</taxon>
        <taxon>Phaeodactylibacter</taxon>
    </lineage>
</organism>
<dbReference type="EMBL" id="VOOR01000071">
    <property type="protein sequence ID" value="TXB60635.1"/>
    <property type="molecule type" value="Genomic_DNA"/>
</dbReference>
<accession>A0A5C6RG50</accession>
<reference evidence="2 3" key="1">
    <citation type="submission" date="2019-08" db="EMBL/GenBank/DDBJ databases">
        <title>Genome of Phaeodactylibacter luteus.</title>
        <authorList>
            <person name="Bowman J.P."/>
        </authorList>
    </citation>
    <scope>NUCLEOTIDE SEQUENCE [LARGE SCALE GENOMIC DNA]</scope>
    <source>
        <strain evidence="2 3">KCTC 42180</strain>
    </source>
</reference>
<evidence type="ECO:0000313" key="3">
    <source>
        <dbReference type="Proteomes" id="UP000321580"/>
    </source>
</evidence>
<gene>
    <name evidence="2" type="ORF">FRY97_20145</name>
</gene>
<evidence type="ECO:0000313" key="2">
    <source>
        <dbReference type="EMBL" id="TXB60635.1"/>
    </source>
</evidence>
<evidence type="ECO:0008006" key="4">
    <source>
        <dbReference type="Google" id="ProtNLM"/>
    </source>
</evidence>
<name>A0A5C6RG50_9BACT</name>
<sequence length="227" mass="25347">MNYLMKKYQLLTIIIVAFFATHGYSQNEGIGFYFQPEYSAMFLPGHVGNAVGIGIGITSKNRKWDFGIRTYGRSGPINTGQLYDLVLAEGVTYKGKSVLQVANDHGFLGLEMAYNLKLKSDRLMLRFPVAFGSFGAGFYLLGEDRITPDGRRVNEWEDELQGGNDAGFGWLSEIGCQMVYQLIPDNSHLNIFAGLTHTTTYGYESFLGDEDLYNNRLRASVGIRVGF</sequence>
<proteinExistence type="predicted"/>
<keyword evidence="3" id="KW-1185">Reference proteome</keyword>
<feature type="transmembrane region" description="Helical" evidence="1">
    <location>
        <begin position="123"/>
        <end position="142"/>
    </location>
</feature>